<evidence type="ECO:0000256" key="11">
    <source>
        <dbReference type="ARBA" id="ARBA00023160"/>
    </source>
</evidence>
<organism evidence="16 17">
    <name type="scientific">Bemisia tabaci</name>
    <name type="common">Sweetpotato whitefly</name>
    <name type="synonym">Aleurodes tabaci</name>
    <dbReference type="NCBI Taxonomy" id="7038"/>
    <lineage>
        <taxon>Eukaryota</taxon>
        <taxon>Metazoa</taxon>
        <taxon>Ecdysozoa</taxon>
        <taxon>Arthropoda</taxon>
        <taxon>Hexapoda</taxon>
        <taxon>Insecta</taxon>
        <taxon>Pterygota</taxon>
        <taxon>Neoptera</taxon>
        <taxon>Paraneoptera</taxon>
        <taxon>Hemiptera</taxon>
        <taxon>Sternorrhyncha</taxon>
        <taxon>Aleyrodoidea</taxon>
        <taxon>Aleyrodidae</taxon>
        <taxon>Aleyrodinae</taxon>
        <taxon>Bemisia</taxon>
    </lineage>
</organism>
<gene>
    <name evidence="16" type="ORF">BEMITA_LOCUS8887</name>
</gene>
<evidence type="ECO:0000256" key="3">
    <source>
        <dbReference type="ARBA" id="ARBA00022516"/>
    </source>
</evidence>
<comment type="cofactor">
    <cofactor evidence="12">
        <name>Fe(2+)</name>
        <dbReference type="ChEBI" id="CHEBI:29033"/>
    </cofactor>
</comment>
<reference evidence="16" key="1">
    <citation type="submission" date="2021-12" db="EMBL/GenBank/DDBJ databases">
        <authorList>
            <person name="King R."/>
        </authorList>
    </citation>
    <scope>NUCLEOTIDE SEQUENCE</scope>
</reference>
<dbReference type="KEGG" id="btab:109044094"/>
<dbReference type="Proteomes" id="UP001152759">
    <property type="component" value="Chromosome 5"/>
</dbReference>
<evidence type="ECO:0000256" key="8">
    <source>
        <dbReference type="ARBA" id="ARBA00023004"/>
    </source>
</evidence>
<dbReference type="InterPro" id="IPR015876">
    <property type="entry name" value="Acyl-CoA_DS"/>
</dbReference>
<comment type="subcellular location">
    <subcellularLocation>
        <location evidence="1">Membrane</location>
        <topology evidence="1">Multi-pass membrane protein</topology>
    </subcellularLocation>
</comment>
<evidence type="ECO:0000256" key="12">
    <source>
        <dbReference type="RuleBase" id="RU000581"/>
    </source>
</evidence>
<proteinExistence type="inferred from homology"/>
<evidence type="ECO:0000256" key="7">
    <source>
        <dbReference type="ARBA" id="ARBA00023002"/>
    </source>
</evidence>
<dbReference type="Pfam" id="PF00487">
    <property type="entry name" value="FA_desaturase"/>
    <property type="match status" value="1"/>
</dbReference>
<feature type="transmembrane region" description="Helical" evidence="14">
    <location>
        <begin position="87"/>
        <end position="109"/>
    </location>
</feature>
<evidence type="ECO:0000259" key="15">
    <source>
        <dbReference type="Pfam" id="PF00487"/>
    </source>
</evidence>
<keyword evidence="3 12" id="KW-0444">Lipid biosynthesis</keyword>
<dbReference type="CDD" id="cd03505">
    <property type="entry name" value="Delta9-FADS-like"/>
    <property type="match status" value="1"/>
</dbReference>
<keyword evidence="8" id="KW-0408">Iron</keyword>
<keyword evidence="17" id="KW-1185">Reference proteome</keyword>
<comment type="domain">
    <text evidence="12">The histidine box domains are involved in binding the catalytic metal ions.</text>
</comment>
<evidence type="ECO:0000256" key="4">
    <source>
        <dbReference type="ARBA" id="ARBA00022692"/>
    </source>
</evidence>
<keyword evidence="9" id="KW-0443">Lipid metabolism</keyword>
<feature type="domain" description="Fatty acid desaturase" evidence="15">
    <location>
        <begin position="88"/>
        <end position="290"/>
    </location>
</feature>
<dbReference type="GO" id="GO:0005789">
    <property type="term" value="C:endoplasmic reticulum membrane"/>
    <property type="evidence" value="ECO:0007669"/>
    <property type="project" value="TreeGrafter"/>
</dbReference>
<evidence type="ECO:0000256" key="14">
    <source>
        <dbReference type="SAM" id="Phobius"/>
    </source>
</evidence>
<evidence type="ECO:0000313" key="17">
    <source>
        <dbReference type="Proteomes" id="UP001152759"/>
    </source>
</evidence>
<feature type="transmembrane region" description="Helical" evidence="14">
    <location>
        <begin position="229"/>
        <end position="249"/>
    </location>
</feature>
<comment type="similarity">
    <text evidence="2 12">Belongs to the fatty acid desaturase type 1 family.</text>
</comment>
<dbReference type="PANTHER" id="PTHR11351:SF98">
    <property type="entry name" value="RE43130P"/>
    <property type="match status" value="1"/>
</dbReference>
<evidence type="ECO:0000256" key="9">
    <source>
        <dbReference type="ARBA" id="ARBA00023098"/>
    </source>
</evidence>
<dbReference type="OrthoDB" id="10260134at2759"/>
<dbReference type="PANTHER" id="PTHR11351">
    <property type="entry name" value="ACYL-COA DESATURASE"/>
    <property type="match status" value="1"/>
</dbReference>
<evidence type="ECO:0000313" key="16">
    <source>
        <dbReference type="EMBL" id="CAH0390137.1"/>
    </source>
</evidence>
<dbReference type="GO" id="GO:0006636">
    <property type="term" value="P:unsaturated fatty acid biosynthetic process"/>
    <property type="evidence" value="ECO:0007669"/>
    <property type="project" value="TreeGrafter"/>
</dbReference>
<feature type="transmembrane region" description="Helical" evidence="14">
    <location>
        <begin position="202"/>
        <end position="223"/>
    </location>
</feature>
<keyword evidence="4 12" id="KW-0812">Transmembrane</keyword>
<name>A0A9P0AEK6_BEMTA</name>
<dbReference type="EMBL" id="OU963866">
    <property type="protein sequence ID" value="CAH0390137.1"/>
    <property type="molecule type" value="Genomic_DNA"/>
</dbReference>
<feature type="transmembrane region" description="Helical" evidence="14">
    <location>
        <begin position="60"/>
        <end position="81"/>
    </location>
</feature>
<keyword evidence="5" id="KW-0276">Fatty acid metabolism</keyword>
<evidence type="ECO:0000256" key="10">
    <source>
        <dbReference type="ARBA" id="ARBA00023136"/>
    </source>
</evidence>
<evidence type="ECO:0000256" key="6">
    <source>
        <dbReference type="ARBA" id="ARBA00022989"/>
    </source>
</evidence>
<evidence type="ECO:0000256" key="1">
    <source>
        <dbReference type="ARBA" id="ARBA00004141"/>
    </source>
</evidence>
<sequence length="388" mass="45121">MAPNITSTPTPLFLAEAELISPLRYQKTKPQISTPSYTKPPQKKSSSQNQYPWQIVWRNVIAFVYLHTAALYGLYLFIFVAHRYTVIWGFLLGSVGAIGITAGAHRLWAHKAYKAKWPMRVFLAMCQTLAFQNHIYEWVRDHRVHHKFTDTDADPHNSKRGFFFSHIGWLMLKKHKDVKEKGKTVDMSDLEQDWVVMFQKRYYMLLLPLLCFVIPVWIPIHFWKEDFSTSWYCAGILRYTLSLNFTWFVNSVAHIWGMKPYDRFISAVDNKIVAALAFGEGWHNYHHAFPWDYKAAELGNYRLNMSTALIDFCAKLGLAYDLKVASPELVKRRALRTGDGTHPGSAEKQEEEDGHHHSHENAVWGWDDENMSPDELKLVNILNRSKQE</sequence>
<keyword evidence="11 12" id="KW-0275">Fatty acid biosynthesis</keyword>
<keyword evidence="10 14" id="KW-0472">Membrane</keyword>
<evidence type="ECO:0000256" key="13">
    <source>
        <dbReference type="SAM" id="MobiDB-lite"/>
    </source>
</evidence>
<dbReference type="PRINTS" id="PR00075">
    <property type="entry name" value="FACDDSATRASE"/>
</dbReference>
<dbReference type="InterPro" id="IPR005804">
    <property type="entry name" value="FA_desaturase_dom"/>
</dbReference>
<feature type="region of interest" description="Disordered" evidence="13">
    <location>
        <begin position="335"/>
        <end position="370"/>
    </location>
</feature>
<accession>A0A9P0AEK6</accession>
<evidence type="ECO:0000256" key="2">
    <source>
        <dbReference type="ARBA" id="ARBA00009295"/>
    </source>
</evidence>
<dbReference type="GO" id="GO:0004768">
    <property type="term" value="F:stearoyl-CoA 9-desaturase activity"/>
    <property type="evidence" value="ECO:0007669"/>
    <property type="project" value="TreeGrafter"/>
</dbReference>
<keyword evidence="7 12" id="KW-0560">Oxidoreductase</keyword>
<evidence type="ECO:0000256" key="5">
    <source>
        <dbReference type="ARBA" id="ARBA00022832"/>
    </source>
</evidence>
<dbReference type="AlphaFoldDB" id="A0A9P0AEK6"/>
<dbReference type="GO" id="GO:0005506">
    <property type="term" value="F:iron ion binding"/>
    <property type="evidence" value="ECO:0007669"/>
    <property type="project" value="TreeGrafter"/>
</dbReference>
<keyword evidence="6 14" id="KW-1133">Transmembrane helix</keyword>
<protein>
    <recommendedName>
        <fullName evidence="15">Fatty acid desaturase domain-containing protein</fullName>
    </recommendedName>
</protein>